<dbReference type="Proteomes" id="UP001304340">
    <property type="component" value="Chromosome"/>
</dbReference>
<evidence type="ECO:0000313" key="2">
    <source>
        <dbReference type="Proteomes" id="UP001304340"/>
    </source>
</evidence>
<gene>
    <name evidence="1" type="ORF">SANBI_001400</name>
</gene>
<proteinExistence type="predicted"/>
<evidence type="ECO:0000313" key="1">
    <source>
        <dbReference type="EMBL" id="WPF83705.1"/>
    </source>
</evidence>
<accession>A0AAF1C3Y6</accession>
<dbReference type="EMBL" id="CP138359">
    <property type="protein sequence ID" value="WPF83705.1"/>
    <property type="molecule type" value="Genomic_DNA"/>
</dbReference>
<dbReference type="AlphaFoldDB" id="A0AAF1C3Y6"/>
<sequence length="165" mass="17019">METTPETVAGVVLKLPTDTVAEAEATSERVPVALPAPTPAVVRTQYVVLCPRPSDEVMVMPAAHVDRALPGPTAAPGVHCAAAVVGHVTRVVLVARMVSPLAIESFTEVLAGCVEVPAVVFVSVTERVVVIWALVSTLARSPDRVAVTRPALTAPFAVACAVQAA</sequence>
<name>A0AAF1C3Y6_9MICO</name>
<organism evidence="1 2">
    <name type="scientific">Sanguibacter biliveldensis</name>
    <dbReference type="NCBI Taxonomy" id="3030830"/>
    <lineage>
        <taxon>Bacteria</taxon>
        <taxon>Bacillati</taxon>
        <taxon>Actinomycetota</taxon>
        <taxon>Actinomycetes</taxon>
        <taxon>Micrococcales</taxon>
        <taxon>Sanguibacteraceae</taxon>
        <taxon>Sanguibacter</taxon>
    </lineage>
</organism>
<reference evidence="2" key="1">
    <citation type="submission" date="2023-11" db="EMBL/GenBank/DDBJ databases">
        <authorList>
            <person name="Helweg L.P."/>
            <person name="Kiel A."/>
            <person name="Hitz F."/>
            <person name="Ruckert-Reed C."/>
            <person name="Busche T."/>
            <person name="Kaltschmidt B."/>
            <person name="Kaltschmidt C."/>
        </authorList>
    </citation>
    <scope>NUCLEOTIDE SEQUENCE [LARGE SCALE GENOMIC DNA]</scope>
    <source>
        <strain evidence="2">4.1</strain>
    </source>
</reference>
<dbReference type="KEGG" id="sbil:SANBI_001400"/>
<dbReference type="RefSeq" id="WP_319160258.1">
    <property type="nucleotide sequence ID" value="NZ_CP138359.1"/>
</dbReference>
<protein>
    <submittedName>
        <fullName evidence="1">Uncharacterized protein</fullName>
    </submittedName>
</protein>
<keyword evidence="2" id="KW-1185">Reference proteome</keyword>